<protein>
    <recommendedName>
        <fullName evidence="8">Mitochondrial carrier protein</fullName>
    </recommendedName>
</protein>
<keyword evidence="5" id="KW-0813">Transport</keyword>
<dbReference type="PANTHER" id="PTHR46181">
    <property type="entry name" value="MITOCHONDRIAL GLYCINE TRANSPORTER"/>
    <property type="match status" value="1"/>
</dbReference>
<evidence type="ECO:0000313" key="7">
    <source>
        <dbReference type="Proteomes" id="UP001162131"/>
    </source>
</evidence>
<dbReference type="AlphaFoldDB" id="A0AAU9K7L2"/>
<dbReference type="SUPFAM" id="SSF103506">
    <property type="entry name" value="Mitochondrial carrier"/>
    <property type="match status" value="1"/>
</dbReference>
<keyword evidence="7" id="KW-1185">Reference proteome</keyword>
<dbReference type="GO" id="GO:1904983">
    <property type="term" value="P:glycine import into mitochondrion"/>
    <property type="evidence" value="ECO:0007669"/>
    <property type="project" value="TreeGrafter"/>
</dbReference>
<organism evidence="6 7">
    <name type="scientific">Blepharisma stoltei</name>
    <dbReference type="NCBI Taxonomy" id="1481888"/>
    <lineage>
        <taxon>Eukaryota</taxon>
        <taxon>Sar</taxon>
        <taxon>Alveolata</taxon>
        <taxon>Ciliophora</taxon>
        <taxon>Postciliodesmatophora</taxon>
        <taxon>Heterotrichea</taxon>
        <taxon>Heterotrichida</taxon>
        <taxon>Blepharismidae</taxon>
        <taxon>Blepharisma</taxon>
    </lineage>
</organism>
<evidence type="ECO:0008006" key="8">
    <source>
        <dbReference type="Google" id="ProtNLM"/>
    </source>
</evidence>
<evidence type="ECO:0000256" key="4">
    <source>
        <dbReference type="PROSITE-ProRule" id="PRU00282"/>
    </source>
</evidence>
<dbReference type="PANTHER" id="PTHR46181:SF3">
    <property type="entry name" value="MITOCHONDRIAL GLYCINE TRANSPORTER"/>
    <property type="match status" value="1"/>
</dbReference>
<proteinExistence type="inferred from homology"/>
<keyword evidence="3 4" id="KW-0472">Membrane</keyword>
<dbReference type="InterPro" id="IPR023395">
    <property type="entry name" value="MCP_dom_sf"/>
</dbReference>
<comment type="subcellular location">
    <subcellularLocation>
        <location evidence="1">Membrane</location>
        <topology evidence="1">Multi-pass membrane protein</topology>
    </subcellularLocation>
</comment>
<sequence>MWHNKNFPLIIIQAFFRESKNLSKRQILPIRPIELKLTKIAFQILYRFLANKKIAKFRKISLFEFINKMADLIHAIAGSLASVITSFMVQPLDVIKTGILTQTKQISIQEAIKFVNTTYGPKGFWRGVRPAVYRASISGGINFTLLEMFNKILKPHQSIKGRFLHDSESAVLARLVVIITLSPLSIIKLRMEAPQFNQYTSVSDAFAKIYKEEGTRGFYKGFSSSLLRDLPYSALAYAFYEQYSAMIFYLTGMGKKYSFNTFTSGVLAGFTACLLTQPFDIMKTRLQFAYVGGHKVNGLYNGLIEIWKEEGLRGFTRGLGVRVIERSCSFGIIWLIYEKLKLGLKKQRHKSIK</sequence>
<dbReference type="Proteomes" id="UP001162131">
    <property type="component" value="Unassembled WGS sequence"/>
</dbReference>
<reference evidence="6" key="1">
    <citation type="submission" date="2021-09" db="EMBL/GenBank/DDBJ databases">
        <authorList>
            <consortium name="AG Swart"/>
            <person name="Singh M."/>
            <person name="Singh A."/>
            <person name="Seah K."/>
            <person name="Emmerich C."/>
        </authorList>
    </citation>
    <scope>NUCLEOTIDE SEQUENCE</scope>
    <source>
        <strain evidence="6">ATCC30299</strain>
    </source>
</reference>
<dbReference type="GO" id="GO:0005739">
    <property type="term" value="C:mitochondrion"/>
    <property type="evidence" value="ECO:0007669"/>
    <property type="project" value="TreeGrafter"/>
</dbReference>
<comment type="caution">
    <text evidence="6">The sequence shown here is derived from an EMBL/GenBank/DDBJ whole genome shotgun (WGS) entry which is preliminary data.</text>
</comment>
<name>A0AAU9K7L2_9CILI</name>
<evidence type="ECO:0000313" key="6">
    <source>
        <dbReference type="EMBL" id="CAG9333187.1"/>
    </source>
</evidence>
<dbReference type="InterPro" id="IPR018108">
    <property type="entry name" value="MCP_transmembrane"/>
</dbReference>
<feature type="repeat" description="Solcar" evidence="4">
    <location>
        <begin position="69"/>
        <end position="152"/>
    </location>
</feature>
<evidence type="ECO:0000256" key="1">
    <source>
        <dbReference type="ARBA" id="ARBA00004141"/>
    </source>
</evidence>
<accession>A0AAU9K7L2</accession>
<dbReference type="Pfam" id="PF00153">
    <property type="entry name" value="Mito_carr"/>
    <property type="match status" value="3"/>
</dbReference>
<feature type="repeat" description="Solcar" evidence="4">
    <location>
        <begin position="256"/>
        <end position="343"/>
    </location>
</feature>
<evidence type="ECO:0000256" key="5">
    <source>
        <dbReference type="RuleBase" id="RU000488"/>
    </source>
</evidence>
<comment type="similarity">
    <text evidence="5">Belongs to the mitochondrial carrier (TC 2.A.29) family.</text>
</comment>
<evidence type="ECO:0000256" key="3">
    <source>
        <dbReference type="ARBA" id="ARBA00023136"/>
    </source>
</evidence>
<feature type="repeat" description="Solcar" evidence="4">
    <location>
        <begin position="161"/>
        <end position="246"/>
    </location>
</feature>
<dbReference type="Gene3D" id="1.50.40.10">
    <property type="entry name" value="Mitochondrial carrier domain"/>
    <property type="match status" value="2"/>
</dbReference>
<dbReference type="GO" id="GO:0015187">
    <property type="term" value="F:glycine transmembrane transporter activity"/>
    <property type="evidence" value="ECO:0007669"/>
    <property type="project" value="TreeGrafter"/>
</dbReference>
<dbReference type="PROSITE" id="PS50920">
    <property type="entry name" value="SOLCAR"/>
    <property type="match status" value="3"/>
</dbReference>
<dbReference type="GO" id="GO:0016020">
    <property type="term" value="C:membrane"/>
    <property type="evidence" value="ECO:0007669"/>
    <property type="project" value="UniProtKB-SubCell"/>
</dbReference>
<dbReference type="EMBL" id="CAJZBQ010000056">
    <property type="protein sequence ID" value="CAG9333187.1"/>
    <property type="molecule type" value="Genomic_DNA"/>
</dbReference>
<keyword evidence="2 4" id="KW-0812">Transmembrane</keyword>
<gene>
    <name evidence="6" type="ORF">BSTOLATCC_MIC58006</name>
</gene>
<evidence type="ECO:0000256" key="2">
    <source>
        <dbReference type="ARBA" id="ARBA00022692"/>
    </source>
</evidence>